<evidence type="ECO:0000313" key="2">
    <source>
        <dbReference type="EMBL" id="KAH7063731.1"/>
    </source>
</evidence>
<protein>
    <submittedName>
        <fullName evidence="2">Uncharacterized protein</fullName>
    </submittedName>
</protein>
<reference evidence="2 3" key="1">
    <citation type="journal article" date="2021" name="Nat. Commun.">
        <title>Genetic determinants of endophytism in the Arabidopsis root mycobiome.</title>
        <authorList>
            <person name="Mesny F."/>
            <person name="Miyauchi S."/>
            <person name="Thiergart T."/>
            <person name="Pickel B."/>
            <person name="Atanasova L."/>
            <person name="Karlsson M."/>
            <person name="Huettel B."/>
            <person name="Barry K.W."/>
            <person name="Haridas S."/>
            <person name="Chen C."/>
            <person name="Bauer D."/>
            <person name="Andreopoulos W."/>
            <person name="Pangilinan J."/>
            <person name="LaButti K."/>
            <person name="Riley R."/>
            <person name="Lipzen A."/>
            <person name="Clum A."/>
            <person name="Drula E."/>
            <person name="Henrissat B."/>
            <person name="Kohler A."/>
            <person name="Grigoriev I.V."/>
            <person name="Martin F.M."/>
            <person name="Hacquard S."/>
        </authorList>
    </citation>
    <scope>NUCLEOTIDE SEQUENCE [LARGE SCALE GENOMIC DNA]</scope>
    <source>
        <strain evidence="2 3">MPI-SDFR-AT-0080</strain>
    </source>
</reference>
<sequence>MTLPSSISASSTSFFSSSSLLLSDCRQHSPANNMLLKDSLYSKFSDKTREARAKTLLRPAQLKHKHHASMPQLSQVHRPSTYADAVDRLRHPPASKPKRSQSLTDAPMASQPNASTKVEKRVHFIDEGYGSSATTPATSPKQEPQSDEDHSRPSTSDGDLDQLVPQQQQGTLRGESRAVPQKKEQKTAPVKSSSPTRSSATAEPQRASPSRKLQPAAPPSTRSSNAQAQTARTGGSYRNANGNICFDEFSYFGGFALRHRRAFAANGLQSSAGSEVRPCGCNFL</sequence>
<dbReference type="Proteomes" id="UP000774617">
    <property type="component" value="Unassembled WGS sequence"/>
</dbReference>
<dbReference type="EMBL" id="JAGTJR010000002">
    <property type="protein sequence ID" value="KAH7063731.1"/>
    <property type="molecule type" value="Genomic_DNA"/>
</dbReference>
<comment type="caution">
    <text evidence="2">The sequence shown here is derived from an EMBL/GenBank/DDBJ whole genome shotgun (WGS) entry which is preliminary data.</text>
</comment>
<gene>
    <name evidence="2" type="ORF">B0J12DRAFT_694614</name>
</gene>
<feature type="compositionally biased region" description="Basic and acidic residues" evidence="1">
    <location>
        <begin position="117"/>
        <end position="126"/>
    </location>
</feature>
<proteinExistence type="predicted"/>
<name>A0ABQ8GTA5_9PEZI</name>
<feature type="compositionally biased region" description="Polar residues" evidence="1">
    <location>
        <begin position="220"/>
        <end position="239"/>
    </location>
</feature>
<accession>A0ABQ8GTA5</accession>
<feature type="region of interest" description="Disordered" evidence="1">
    <location>
        <begin position="57"/>
        <end position="239"/>
    </location>
</feature>
<evidence type="ECO:0000313" key="3">
    <source>
        <dbReference type="Proteomes" id="UP000774617"/>
    </source>
</evidence>
<feature type="compositionally biased region" description="Polar residues" evidence="1">
    <location>
        <begin position="100"/>
        <end position="116"/>
    </location>
</feature>
<feature type="compositionally biased region" description="Polar residues" evidence="1">
    <location>
        <begin position="131"/>
        <end position="143"/>
    </location>
</feature>
<feature type="compositionally biased region" description="Polar residues" evidence="1">
    <location>
        <begin position="190"/>
        <end position="202"/>
    </location>
</feature>
<evidence type="ECO:0000256" key="1">
    <source>
        <dbReference type="SAM" id="MobiDB-lite"/>
    </source>
</evidence>
<keyword evidence="3" id="KW-1185">Reference proteome</keyword>
<organism evidence="2 3">
    <name type="scientific">Macrophomina phaseolina</name>
    <dbReference type="NCBI Taxonomy" id="35725"/>
    <lineage>
        <taxon>Eukaryota</taxon>
        <taxon>Fungi</taxon>
        <taxon>Dikarya</taxon>
        <taxon>Ascomycota</taxon>
        <taxon>Pezizomycotina</taxon>
        <taxon>Dothideomycetes</taxon>
        <taxon>Dothideomycetes incertae sedis</taxon>
        <taxon>Botryosphaeriales</taxon>
        <taxon>Botryosphaeriaceae</taxon>
        <taxon>Macrophomina</taxon>
    </lineage>
</organism>